<dbReference type="GO" id="GO:0003962">
    <property type="term" value="F:cystathionine gamma-synthase activity"/>
    <property type="evidence" value="ECO:0007669"/>
    <property type="project" value="TreeGrafter"/>
</dbReference>
<gene>
    <name evidence="4" type="ORF">FPOA_13486</name>
</gene>
<dbReference type="InterPro" id="IPR000277">
    <property type="entry name" value="Cys/Met-Metab_PyrdxlP-dep_enz"/>
</dbReference>
<comment type="caution">
    <text evidence="4">The sequence shown here is derived from an EMBL/GenBank/DDBJ whole genome shotgun (WGS) entry which is preliminary data.</text>
</comment>
<evidence type="ECO:0000313" key="4">
    <source>
        <dbReference type="EMBL" id="OBS15765.1"/>
    </source>
</evidence>
<comment type="similarity">
    <text evidence="3">Belongs to the trans-sulfuration enzymes family.</text>
</comment>
<dbReference type="Pfam" id="PF01053">
    <property type="entry name" value="Cys_Met_Meta_PP"/>
    <property type="match status" value="1"/>
</dbReference>
<dbReference type="Gene3D" id="3.90.1150.10">
    <property type="entry name" value="Aspartate Aminotransferase, domain 1"/>
    <property type="match status" value="1"/>
</dbReference>
<dbReference type="Proteomes" id="UP000091967">
    <property type="component" value="Unassembled WGS sequence"/>
</dbReference>
<dbReference type="InterPro" id="IPR015424">
    <property type="entry name" value="PyrdxlP-dep_Trfase"/>
</dbReference>
<evidence type="ECO:0000256" key="1">
    <source>
        <dbReference type="ARBA" id="ARBA00001933"/>
    </source>
</evidence>
<accession>A0A1B8A5L6</accession>
<protein>
    <recommendedName>
        <fullName evidence="6">Cystathionine gamma-synthase</fullName>
    </recommendedName>
</protein>
<dbReference type="EMBL" id="LYXU01000137">
    <property type="protein sequence ID" value="OBS15765.1"/>
    <property type="molecule type" value="Genomic_DNA"/>
</dbReference>
<sequence>MSARITTEFGQAVPPAPRHAVTVHMGSEWANAVKFGADAPSVVAKFKNTYPRTRPHRDIAQLSKAVLEHIGSTGKACLLFPSLQSAKQCVEYATSSKRDDGIDKRPLVAEELTIRAFVAKDPFLAVIFPSEKYRVVAGFWSTVGAGITSRFAEANLAHLDKLREVSTQEAETDRANFDSPVHETLRQRILSLLTRAPLNPNLPSTVTANDIYLYQSGMASIYKTHSYMLSHHQGASVLFGMAFMDTLTTLEQFGPESKFLGSGSDEDILELEAYLRDSRDKGRKVQAIWVEFPANPLLVCPDIAQLRKLATKYGVVLGIDDTIGSWANIDVIGMADILVTSITKSFNGYADAIGGTAILNPASPKYNELKPIFDARYVSEFYVDDAETIERNSRDYLARSAKLNNNASAVVEYLHSRAQDPESAVHRIHYPSLNHSGDNYRCFMRPETPDFTPGYGCVFSVELDDLDTARAFYDNLNVHKSVHLGAPFTLAFAYTICAYQKRLDWAAQFGLKPTQIRISVGLEDTDTLVEDFRVAVEAADEAKNLAPN</sequence>
<dbReference type="AlphaFoldDB" id="A0A1B8A5L6"/>
<dbReference type="InterPro" id="IPR015422">
    <property type="entry name" value="PyrdxlP-dep_Trfase_small"/>
</dbReference>
<dbReference type="InterPro" id="IPR015421">
    <property type="entry name" value="PyrdxlP-dep_Trfase_major"/>
</dbReference>
<dbReference type="GO" id="GO:0019346">
    <property type="term" value="P:transsulfuration"/>
    <property type="evidence" value="ECO:0007669"/>
    <property type="project" value="InterPro"/>
</dbReference>
<dbReference type="InterPro" id="IPR051750">
    <property type="entry name" value="Trans-sulfuration_enzymes"/>
</dbReference>
<dbReference type="STRING" id="36050.A0A1B8A5L6"/>
<dbReference type="PANTHER" id="PTHR42699:SF1">
    <property type="entry name" value="CYSTATHIONINE GAMMA-SYNTHASE-RELATED"/>
    <property type="match status" value="1"/>
</dbReference>
<name>A0A1B8A5L6_FUSPO</name>
<evidence type="ECO:0008006" key="6">
    <source>
        <dbReference type="Google" id="ProtNLM"/>
    </source>
</evidence>
<dbReference type="Gene3D" id="3.40.640.10">
    <property type="entry name" value="Type I PLP-dependent aspartate aminotransferase-like (Major domain)"/>
    <property type="match status" value="1"/>
</dbReference>
<comment type="cofactor">
    <cofactor evidence="1 3">
        <name>pyridoxal 5'-phosphate</name>
        <dbReference type="ChEBI" id="CHEBI:597326"/>
    </cofactor>
</comment>
<evidence type="ECO:0000256" key="2">
    <source>
        <dbReference type="ARBA" id="ARBA00022898"/>
    </source>
</evidence>
<organism evidence="4 5">
    <name type="scientific">Fusarium poae</name>
    <dbReference type="NCBI Taxonomy" id="36050"/>
    <lineage>
        <taxon>Eukaryota</taxon>
        <taxon>Fungi</taxon>
        <taxon>Dikarya</taxon>
        <taxon>Ascomycota</taxon>
        <taxon>Pezizomycotina</taxon>
        <taxon>Sordariomycetes</taxon>
        <taxon>Hypocreomycetidae</taxon>
        <taxon>Hypocreales</taxon>
        <taxon>Nectriaceae</taxon>
        <taxon>Fusarium</taxon>
    </lineage>
</organism>
<dbReference type="SUPFAM" id="SSF53383">
    <property type="entry name" value="PLP-dependent transferases"/>
    <property type="match status" value="1"/>
</dbReference>
<keyword evidence="5" id="KW-1185">Reference proteome</keyword>
<dbReference type="OMA" id="QPYVQTV"/>
<evidence type="ECO:0000256" key="3">
    <source>
        <dbReference type="RuleBase" id="RU362118"/>
    </source>
</evidence>
<reference evidence="4 5" key="1">
    <citation type="submission" date="2016-06" db="EMBL/GenBank/DDBJ databases">
        <title>Living apart together: crosstalk between the core and supernumerary genomes in a fungal plant pathogen.</title>
        <authorList>
            <person name="Vanheule A."/>
            <person name="Audenaert K."/>
            <person name="Warris S."/>
            <person name="Van De Geest H."/>
            <person name="Schijlen E."/>
            <person name="Hofte M."/>
            <person name="De Saeger S."/>
            <person name="Haesaert G."/>
            <person name="Waalwijk C."/>
            <person name="Van Der Lee T."/>
        </authorList>
    </citation>
    <scope>NUCLEOTIDE SEQUENCE [LARGE SCALE GENOMIC DNA]</scope>
    <source>
        <strain evidence="4 5">2516</strain>
    </source>
</reference>
<keyword evidence="2 3" id="KW-0663">Pyridoxal phosphate</keyword>
<evidence type="ECO:0000313" key="5">
    <source>
        <dbReference type="Proteomes" id="UP000091967"/>
    </source>
</evidence>
<proteinExistence type="inferred from homology"/>
<dbReference type="PANTHER" id="PTHR42699">
    <property type="match status" value="1"/>
</dbReference>
<dbReference type="GO" id="GO:0030170">
    <property type="term" value="F:pyridoxal phosphate binding"/>
    <property type="evidence" value="ECO:0007669"/>
    <property type="project" value="InterPro"/>
</dbReference>